<name>A0A2P1PPK9_9GAMM</name>
<keyword evidence="1" id="KW-1133">Transmembrane helix</keyword>
<proteinExistence type="predicted"/>
<sequence>MQSERRDDRLECQRDVSTYVTVFMVESTKPNRPTASKRSELKMIDLGVIAVFGVVVSWLLTF</sequence>
<evidence type="ECO:0000313" key="2">
    <source>
        <dbReference type="EMBL" id="AVP96777.1"/>
    </source>
</evidence>
<gene>
    <name evidence="2" type="ORF">C7S18_05995</name>
</gene>
<protein>
    <submittedName>
        <fullName evidence="2">Uncharacterized protein</fullName>
    </submittedName>
</protein>
<keyword evidence="3" id="KW-1185">Reference proteome</keyword>
<evidence type="ECO:0000256" key="1">
    <source>
        <dbReference type="SAM" id="Phobius"/>
    </source>
</evidence>
<dbReference type="KEGG" id="xba:C7S18_05995"/>
<evidence type="ECO:0000313" key="3">
    <source>
        <dbReference type="Proteomes" id="UP000241074"/>
    </source>
</evidence>
<dbReference type="AlphaFoldDB" id="A0A2P1PPK9"/>
<organism evidence="2 3">
    <name type="scientific">Ahniella affigens</name>
    <dbReference type="NCBI Taxonomy" id="2021234"/>
    <lineage>
        <taxon>Bacteria</taxon>
        <taxon>Pseudomonadati</taxon>
        <taxon>Pseudomonadota</taxon>
        <taxon>Gammaproteobacteria</taxon>
        <taxon>Lysobacterales</taxon>
        <taxon>Rhodanobacteraceae</taxon>
        <taxon>Ahniella</taxon>
    </lineage>
</organism>
<dbReference type="EMBL" id="CP027860">
    <property type="protein sequence ID" value="AVP96777.1"/>
    <property type="molecule type" value="Genomic_DNA"/>
</dbReference>
<keyword evidence="1" id="KW-0812">Transmembrane</keyword>
<reference evidence="2 3" key="1">
    <citation type="submission" date="2018-03" db="EMBL/GenBank/DDBJ databases">
        <title>Ahniella affigens gen. nov., sp. nov., a gammaproteobacterium isolated from sandy soil near a stream.</title>
        <authorList>
            <person name="Ko Y."/>
            <person name="Kim J.-H."/>
        </authorList>
    </citation>
    <scope>NUCLEOTIDE SEQUENCE [LARGE SCALE GENOMIC DNA]</scope>
    <source>
        <strain evidence="2 3">D13</strain>
    </source>
</reference>
<reference evidence="2 3" key="2">
    <citation type="submission" date="2018-03" db="EMBL/GenBank/DDBJ databases">
        <authorList>
            <person name="Keele B.F."/>
        </authorList>
    </citation>
    <scope>NUCLEOTIDE SEQUENCE [LARGE SCALE GENOMIC DNA]</scope>
    <source>
        <strain evidence="2 3">D13</strain>
    </source>
</reference>
<feature type="transmembrane region" description="Helical" evidence="1">
    <location>
        <begin position="43"/>
        <end position="61"/>
    </location>
</feature>
<keyword evidence="1" id="KW-0472">Membrane</keyword>
<dbReference type="Proteomes" id="UP000241074">
    <property type="component" value="Chromosome"/>
</dbReference>
<accession>A0A2P1PPK9</accession>